<comment type="caution">
    <text evidence="5">The sequence shown here is derived from an EMBL/GenBank/DDBJ whole genome shotgun (WGS) entry which is preliminary data.</text>
</comment>
<evidence type="ECO:0000256" key="4">
    <source>
        <dbReference type="SAM" id="MobiDB-lite"/>
    </source>
</evidence>
<accession>A0A9X3NGX8</accession>
<reference evidence="5" key="1">
    <citation type="submission" date="2022-10" db="EMBL/GenBank/DDBJ databases">
        <title>The WGS of Solirubrobacter phytolaccae KCTC 29190.</title>
        <authorList>
            <person name="Jiang Z."/>
        </authorList>
    </citation>
    <scope>NUCLEOTIDE SEQUENCE</scope>
    <source>
        <strain evidence="5">KCTC 29190</strain>
    </source>
</reference>
<dbReference type="InterPro" id="IPR019791">
    <property type="entry name" value="Haem_peroxidase_animal"/>
</dbReference>
<feature type="region of interest" description="Disordered" evidence="4">
    <location>
        <begin position="98"/>
        <end position="122"/>
    </location>
</feature>
<dbReference type="Pfam" id="PF03098">
    <property type="entry name" value="An_peroxidase"/>
    <property type="match status" value="1"/>
</dbReference>
<keyword evidence="3" id="KW-0325">Glycoprotein</keyword>
<sequence>MSKHGGDYKSPIATQKTPAETRFNYLLPALKSDPSARLPDGSPKQVNADLIALANAMAEDPPTEAAPAGPPLNSAIPAIYTYWGQFVDHDMTANTDRDGKISNITKPTVVPLDPDRATELPNLRRPTFDLDSLYGNGPGLSDDFYCPDPGEPDTWLYDGAKFRIGENLEIPGADIPPLGDLARDLPRVGRLIESGAVAEADIPAVFSKLPAAAAIADSRNDENLIVAQLHLAFLRFHNRAVDEVKRYPQAFGVAPRPNAAQLFEAARRLTRFHYQWLVVHDYLKTITVPEIVDRVLIDGNRFYQPLPDGGLFAPLEYSVAAFRFGHSMVRGGYDHNRVFGIRPDGTRNFATFEKLFEFTGNGHVIDPGDPSKSTPNPLGGAETLPSNWIIEWDRMTDKLDKNPAHFARQIDTLLVPPIVNMVNQGNSVANQVLREMLRHLARRNLLRGYHLAIPTGQAVAKAMGVKALTEDELKLNNSQALNDALTAGGFLEQTPLWYYILKEAEVHNKGNTLGQLGSLIVVETQLGLLHNDPDSYLAAGWDPTYGVKFADGRGIVSIRDFLEFAVPTS</sequence>
<evidence type="ECO:0000256" key="1">
    <source>
        <dbReference type="ARBA" id="ARBA00004613"/>
    </source>
</evidence>
<dbReference type="PANTHER" id="PTHR11475">
    <property type="entry name" value="OXIDASE/PEROXIDASE"/>
    <property type="match status" value="1"/>
</dbReference>
<dbReference type="Gene3D" id="1.10.640.10">
    <property type="entry name" value="Haem peroxidase domain superfamily, animal type"/>
    <property type="match status" value="1"/>
</dbReference>
<dbReference type="PANTHER" id="PTHR11475:SF4">
    <property type="entry name" value="CHORION PEROXIDASE"/>
    <property type="match status" value="1"/>
</dbReference>
<protein>
    <submittedName>
        <fullName evidence="5">Heme peroxidase family protein</fullName>
    </submittedName>
</protein>
<dbReference type="RefSeq" id="WP_270029656.1">
    <property type="nucleotide sequence ID" value="NZ_JAPDDP010000101.1"/>
</dbReference>
<keyword evidence="5" id="KW-0560">Oxidoreductase</keyword>
<dbReference type="EMBL" id="JAPDDP010000101">
    <property type="protein sequence ID" value="MDA0185169.1"/>
    <property type="molecule type" value="Genomic_DNA"/>
</dbReference>
<dbReference type="GO" id="GO:0005576">
    <property type="term" value="C:extracellular region"/>
    <property type="evidence" value="ECO:0007669"/>
    <property type="project" value="UniProtKB-SubCell"/>
</dbReference>
<evidence type="ECO:0000313" key="6">
    <source>
        <dbReference type="Proteomes" id="UP001147653"/>
    </source>
</evidence>
<keyword evidence="5" id="KW-0575">Peroxidase</keyword>
<evidence type="ECO:0000256" key="2">
    <source>
        <dbReference type="ARBA" id="ARBA00022525"/>
    </source>
</evidence>
<dbReference type="GO" id="GO:0020037">
    <property type="term" value="F:heme binding"/>
    <property type="evidence" value="ECO:0007669"/>
    <property type="project" value="InterPro"/>
</dbReference>
<evidence type="ECO:0000256" key="3">
    <source>
        <dbReference type="ARBA" id="ARBA00023180"/>
    </source>
</evidence>
<dbReference type="SUPFAM" id="SSF48113">
    <property type="entry name" value="Heme-dependent peroxidases"/>
    <property type="match status" value="1"/>
</dbReference>
<organism evidence="5 6">
    <name type="scientific">Solirubrobacter phytolaccae</name>
    <dbReference type="NCBI Taxonomy" id="1404360"/>
    <lineage>
        <taxon>Bacteria</taxon>
        <taxon>Bacillati</taxon>
        <taxon>Actinomycetota</taxon>
        <taxon>Thermoleophilia</taxon>
        <taxon>Solirubrobacterales</taxon>
        <taxon>Solirubrobacteraceae</taxon>
        <taxon>Solirubrobacter</taxon>
    </lineage>
</organism>
<gene>
    <name evidence="5" type="ORF">OJ997_32995</name>
</gene>
<dbReference type="InterPro" id="IPR037120">
    <property type="entry name" value="Haem_peroxidase_sf_animal"/>
</dbReference>
<keyword evidence="6" id="KW-1185">Reference proteome</keyword>
<dbReference type="GO" id="GO:0004601">
    <property type="term" value="F:peroxidase activity"/>
    <property type="evidence" value="ECO:0007669"/>
    <property type="project" value="UniProtKB-KW"/>
</dbReference>
<name>A0A9X3NGX8_9ACTN</name>
<dbReference type="CDD" id="cd09819">
    <property type="entry name" value="An_peroxidase_bacterial_1"/>
    <property type="match status" value="1"/>
</dbReference>
<comment type="subcellular location">
    <subcellularLocation>
        <location evidence="1">Secreted</location>
    </subcellularLocation>
</comment>
<proteinExistence type="predicted"/>
<keyword evidence="2" id="KW-0964">Secreted</keyword>
<evidence type="ECO:0000313" key="5">
    <source>
        <dbReference type="EMBL" id="MDA0185169.1"/>
    </source>
</evidence>
<dbReference type="AlphaFoldDB" id="A0A9X3NGX8"/>
<dbReference type="PROSITE" id="PS50292">
    <property type="entry name" value="PEROXIDASE_3"/>
    <property type="match status" value="1"/>
</dbReference>
<dbReference type="InterPro" id="IPR010255">
    <property type="entry name" value="Haem_peroxidase_sf"/>
</dbReference>
<dbReference type="GO" id="GO:0006979">
    <property type="term" value="P:response to oxidative stress"/>
    <property type="evidence" value="ECO:0007669"/>
    <property type="project" value="InterPro"/>
</dbReference>
<dbReference type="Proteomes" id="UP001147653">
    <property type="component" value="Unassembled WGS sequence"/>
</dbReference>